<accession>A0A7C0VBN8</accession>
<dbReference type="AlphaFoldDB" id="A0A7C0VBN8"/>
<gene>
    <name evidence="3" type="ORF">ENF18_08195</name>
</gene>
<feature type="domain" description="C4-type zinc ribbon" evidence="2">
    <location>
        <begin position="75"/>
        <end position="106"/>
    </location>
</feature>
<name>A0A7C0VBN8_UNCW3</name>
<keyword evidence="1" id="KW-0812">Transmembrane</keyword>
<protein>
    <recommendedName>
        <fullName evidence="2">C4-type zinc ribbon domain-containing protein</fullName>
    </recommendedName>
</protein>
<keyword evidence="1" id="KW-1133">Transmembrane helix</keyword>
<dbReference type="Gene3D" id="1.10.287.1490">
    <property type="match status" value="1"/>
</dbReference>
<organism evidence="3">
    <name type="scientific">candidate division WOR-3 bacterium</name>
    <dbReference type="NCBI Taxonomy" id="2052148"/>
    <lineage>
        <taxon>Bacteria</taxon>
        <taxon>Bacteria division WOR-3</taxon>
    </lineage>
</organism>
<comment type="caution">
    <text evidence="3">The sequence shown here is derived from an EMBL/GenBank/DDBJ whole genome shotgun (WGS) entry which is preliminary data.</text>
</comment>
<dbReference type="EMBL" id="DQWE01000388">
    <property type="protein sequence ID" value="HDI83752.1"/>
    <property type="molecule type" value="Genomic_DNA"/>
</dbReference>
<keyword evidence="1" id="KW-0472">Membrane</keyword>
<feature type="transmembrane region" description="Helical" evidence="1">
    <location>
        <begin position="63"/>
        <end position="82"/>
    </location>
</feature>
<evidence type="ECO:0000313" key="3">
    <source>
        <dbReference type="EMBL" id="HDI83752.1"/>
    </source>
</evidence>
<dbReference type="Proteomes" id="UP000885847">
    <property type="component" value="Unassembled WGS sequence"/>
</dbReference>
<dbReference type="Pfam" id="PF02591">
    <property type="entry name" value="Zn_ribbon_9"/>
    <property type="match status" value="1"/>
</dbReference>
<evidence type="ECO:0000256" key="1">
    <source>
        <dbReference type="SAM" id="Phobius"/>
    </source>
</evidence>
<sequence length="111" mass="12896">MNDDLRRLISLQELDLLIKEREKEEEAGFHLQGAEEFKKARETIISLLPPHLYRKYQRLKERYGNAVVPVVGGICQGCFILLPTSLVSQKNKNERIHTCPNCGRILYWADE</sequence>
<proteinExistence type="predicted"/>
<reference evidence="3" key="1">
    <citation type="journal article" date="2020" name="mSystems">
        <title>Genome- and Community-Level Interaction Insights into Carbon Utilization and Element Cycling Functions of Hydrothermarchaeota in Hydrothermal Sediment.</title>
        <authorList>
            <person name="Zhou Z."/>
            <person name="Liu Y."/>
            <person name="Xu W."/>
            <person name="Pan J."/>
            <person name="Luo Z.H."/>
            <person name="Li M."/>
        </authorList>
    </citation>
    <scope>NUCLEOTIDE SEQUENCE [LARGE SCALE GENOMIC DNA]</scope>
    <source>
        <strain evidence="3">HyVt-102</strain>
    </source>
</reference>
<dbReference type="InterPro" id="IPR003743">
    <property type="entry name" value="Zf-RING_7"/>
</dbReference>
<evidence type="ECO:0000259" key="2">
    <source>
        <dbReference type="Pfam" id="PF02591"/>
    </source>
</evidence>